<keyword evidence="1" id="KW-0472">Membrane</keyword>
<gene>
    <name evidence="2" type="ORF">GCM10022236_41110</name>
</gene>
<keyword evidence="3" id="KW-1185">Reference proteome</keyword>
<dbReference type="EMBL" id="BAABAB010000035">
    <property type="protein sequence ID" value="GAA3634325.1"/>
    <property type="molecule type" value="Genomic_DNA"/>
</dbReference>
<evidence type="ECO:0000313" key="2">
    <source>
        <dbReference type="EMBL" id="GAA3634325.1"/>
    </source>
</evidence>
<comment type="caution">
    <text evidence="2">The sequence shown here is derived from an EMBL/GenBank/DDBJ whole genome shotgun (WGS) entry which is preliminary data.</text>
</comment>
<proteinExistence type="predicted"/>
<feature type="transmembrane region" description="Helical" evidence="1">
    <location>
        <begin position="33"/>
        <end position="54"/>
    </location>
</feature>
<evidence type="ECO:0000313" key="3">
    <source>
        <dbReference type="Proteomes" id="UP001501490"/>
    </source>
</evidence>
<evidence type="ECO:0000256" key="1">
    <source>
        <dbReference type="SAM" id="Phobius"/>
    </source>
</evidence>
<sequence length="64" mass="6656">MHETLTLILSGCQSEATTPHPELEIPMKRSPKLVAVLGLSSVLLIGIASSGVAAPNTTAEEMGR</sequence>
<protein>
    <submittedName>
        <fullName evidence="2">Uncharacterized protein</fullName>
    </submittedName>
</protein>
<name>A0ABP7AKM2_9ACTN</name>
<reference evidence="3" key="1">
    <citation type="journal article" date="2019" name="Int. J. Syst. Evol. Microbiol.">
        <title>The Global Catalogue of Microorganisms (GCM) 10K type strain sequencing project: providing services to taxonomists for standard genome sequencing and annotation.</title>
        <authorList>
            <consortium name="The Broad Institute Genomics Platform"/>
            <consortium name="The Broad Institute Genome Sequencing Center for Infectious Disease"/>
            <person name="Wu L."/>
            <person name="Ma J."/>
        </authorList>
    </citation>
    <scope>NUCLEOTIDE SEQUENCE [LARGE SCALE GENOMIC DNA]</scope>
    <source>
        <strain evidence="3">JCM 16929</strain>
    </source>
</reference>
<keyword evidence="1" id="KW-0812">Transmembrane</keyword>
<organism evidence="2 3">
    <name type="scientific">Microlunatus ginsengisoli</name>
    <dbReference type="NCBI Taxonomy" id="363863"/>
    <lineage>
        <taxon>Bacteria</taxon>
        <taxon>Bacillati</taxon>
        <taxon>Actinomycetota</taxon>
        <taxon>Actinomycetes</taxon>
        <taxon>Propionibacteriales</taxon>
        <taxon>Propionibacteriaceae</taxon>
        <taxon>Microlunatus</taxon>
    </lineage>
</organism>
<dbReference type="Proteomes" id="UP001501490">
    <property type="component" value="Unassembled WGS sequence"/>
</dbReference>
<keyword evidence="1" id="KW-1133">Transmembrane helix</keyword>
<accession>A0ABP7AKM2</accession>